<dbReference type="Proteomes" id="UP000238762">
    <property type="component" value="Unassembled WGS sequence"/>
</dbReference>
<reference evidence="2 3" key="1">
    <citation type="submission" date="2018-02" db="EMBL/GenBank/DDBJ databases">
        <authorList>
            <person name="Cohen D.B."/>
            <person name="Kent A.D."/>
        </authorList>
    </citation>
    <scope>NUCLEOTIDE SEQUENCE [LARGE SCALE GENOMIC DNA]</scope>
    <source>
        <strain evidence="2 3">CCAP 1448/3</strain>
    </source>
</reference>
<dbReference type="AlphaFoldDB" id="A0A2T1BZ70"/>
<dbReference type="RefSeq" id="WP_106290258.1">
    <property type="nucleotide sequence ID" value="NZ_CAWNTC010000146.1"/>
</dbReference>
<organism evidence="2 3">
    <name type="scientific">Merismopedia glauca CCAP 1448/3</name>
    <dbReference type="NCBI Taxonomy" id="1296344"/>
    <lineage>
        <taxon>Bacteria</taxon>
        <taxon>Bacillati</taxon>
        <taxon>Cyanobacteriota</taxon>
        <taxon>Cyanophyceae</taxon>
        <taxon>Synechococcales</taxon>
        <taxon>Merismopediaceae</taxon>
        <taxon>Merismopedia</taxon>
    </lineage>
</organism>
<protein>
    <submittedName>
        <fullName evidence="2">Uncharacterized protein</fullName>
    </submittedName>
</protein>
<feature type="region of interest" description="Disordered" evidence="1">
    <location>
        <begin position="144"/>
        <end position="167"/>
    </location>
</feature>
<accession>A0A2T1BZ70</accession>
<dbReference type="OrthoDB" id="435943at2"/>
<reference evidence="2 3" key="2">
    <citation type="submission" date="2018-03" db="EMBL/GenBank/DDBJ databases">
        <title>The ancient ancestry and fast evolution of plastids.</title>
        <authorList>
            <person name="Moore K.R."/>
            <person name="Magnabosco C."/>
            <person name="Momper L."/>
            <person name="Gold D.A."/>
            <person name="Bosak T."/>
            <person name="Fournier G.P."/>
        </authorList>
    </citation>
    <scope>NUCLEOTIDE SEQUENCE [LARGE SCALE GENOMIC DNA]</scope>
    <source>
        <strain evidence="2 3">CCAP 1448/3</strain>
    </source>
</reference>
<gene>
    <name evidence="2" type="ORF">C7B64_18880</name>
</gene>
<name>A0A2T1BZ70_9CYAN</name>
<keyword evidence="3" id="KW-1185">Reference proteome</keyword>
<evidence type="ECO:0000256" key="1">
    <source>
        <dbReference type="SAM" id="MobiDB-lite"/>
    </source>
</evidence>
<sequence length="191" mass="22405">MRRNRQPKGFLASQDGLKNLQAKKLEKGYNYEKIRQEACVTLDQVKRLFNPHWDYKIGREAIEHIARVLDLHPRDIVGCEWDSPVAIQETPQAKVEIDWRGICNQMLKSQRELSSNSLLHAYKDSQFERQQIYVPLALIERKKPDKREGAGDPETGTKLYEPEYEEKQRFDQKYASLFEARNSNGLVDRSR</sequence>
<comment type="caution">
    <text evidence="2">The sequence shown here is derived from an EMBL/GenBank/DDBJ whole genome shotgun (WGS) entry which is preliminary data.</text>
</comment>
<evidence type="ECO:0000313" key="2">
    <source>
        <dbReference type="EMBL" id="PSB01330.1"/>
    </source>
</evidence>
<proteinExistence type="predicted"/>
<dbReference type="EMBL" id="PVWJ01000114">
    <property type="protein sequence ID" value="PSB01330.1"/>
    <property type="molecule type" value="Genomic_DNA"/>
</dbReference>
<evidence type="ECO:0000313" key="3">
    <source>
        <dbReference type="Proteomes" id="UP000238762"/>
    </source>
</evidence>